<accession>A0AAV4S1Z9</accession>
<sequence>MTKPPKSDYNLMEKKCVLKNGSVKWKMRQSKLALRNELRKENKTQTEDERRTETEEESLSDNNDDAVSLLDDFSSLEPLRRRGNSIAFDAPNTS</sequence>
<dbReference type="AlphaFoldDB" id="A0AAV4S1Z9"/>
<feature type="compositionally biased region" description="Acidic residues" evidence="1">
    <location>
        <begin position="54"/>
        <end position="64"/>
    </location>
</feature>
<comment type="caution">
    <text evidence="2">The sequence shown here is derived from an EMBL/GenBank/DDBJ whole genome shotgun (WGS) entry which is preliminary data.</text>
</comment>
<gene>
    <name evidence="2" type="ORF">CDAR_460851</name>
</gene>
<feature type="region of interest" description="Disordered" evidence="1">
    <location>
        <begin position="36"/>
        <end position="68"/>
    </location>
</feature>
<name>A0AAV4S1Z9_9ARAC</name>
<evidence type="ECO:0000313" key="2">
    <source>
        <dbReference type="EMBL" id="GIY26058.1"/>
    </source>
</evidence>
<feature type="compositionally biased region" description="Basic and acidic residues" evidence="1">
    <location>
        <begin position="36"/>
        <end position="53"/>
    </location>
</feature>
<evidence type="ECO:0000256" key="1">
    <source>
        <dbReference type="SAM" id="MobiDB-lite"/>
    </source>
</evidence>
<reference evidence="2 3" key="1">
    <citation type="submission" date="2021-06" db="EMBL/GenBank/DDBJ databases">
        <title>Caerostris darwini draft genome.</title>
        <authorList>
            <person name="Kono N."/>
            <person name="Arakawa K."/>
        </authorList>
    </citation>
    <scope>NUCLEOTIDE SEQUENCE [LARGE SCALE GENOMIC DNA]</scope>
</reference>
<organism evidence="2 3">
    <name type="scientific">Caerostris darwini</name>
    <dbReference type="NCBI Taxonomy" id="1538125"/>
    <lineage>
        <taxon>Eukaryota</taxon>
        <taxon>Metazoa</taxon>
        <taxon>Ecdysozoa</taxon>
        <taxon>Arthropoda</taxon>
        <taxon>Chelicerata</taxon>
        <taxon>Arachnida</taxon>
        <taxon>Araneae</taxon>
        <taxon>Araneomorphae</taxon>
        <taxon>Entelegynae</taxon>
        <taxon>Araneoidea</taxon>
        <taxon>Araneidae</taxon>
        <taxon>Caerostris</taxon>
    </lineage>
</organism>
<evidence type="ECO:0000313" key="3">
    <source>
        <dbReference type="Proteomes" id="UP001054837"/>
    </source>
</evidence>
<protein>
    <submittedName>
        <fullName evidence="2">Uncharacterized protein</fullName>
    </submittedName>
</protein>
<keyword evidence="3" id="KW-1185">Reference proteome</keyword>
<proteinExistence type="predicted"/>
<dbReference type="Proteomes" id="UP001054837">
    <property type="component" value="Unassembled WGS sequence"/>
</dbReference>
<dbReference type="EMBL" id="BPLQ01006892">
    <property type="protein sequence ID" value="GIY26058.1"/>
    <property type="molecule type" value="Genomic_DNA"/>
</dbReference>